<comment type="caution">
    <text evidence="1">The sequence shown here is derived from an EMBL/GenBank/DDBJ whole genome shotgun (WGS) entry which is preliminary data.</text>
</comment>
<dbReference type="Proteomes" id="UP000799755">
    <property type="component" value="Unassembled WGS sequence"/>
</dbReference>
<dbReference type="EMBL" id="MU003514">
    <property type="protein sequence ID" value="KAF2468962.1"/>
    <property type="molecule type" value="Genomic_DNA"/>
</dbReference>
<keyword evidence="2" id="KW-1185">Reference proteome</keyword>
<protein>
    <submittedName>
        <fullName evidence="1">Uncharacterized protein</fullName>
    </submittedName>
</protein>
<evidence type="ECO:0000313" key="1">
    <source>
        <dbReference type="EMBL" id="KAF2468962.1"/>
    </source>
</evidence>
<proteinExistence type="predicted"/>
<gene>
    <name evidence="1" type="ORF">BDR25DRAFT_54431</name>
</gene>
<organism evidence="1 2">
    <name type="scientific">Lindgomyces ingoldianus</name>
    <dbReference type="NCBI Taxonomy" id="673940"/>
    <lineage>
        <taxon>Eukaryota</taxon>
        <taxon>Fungi</taxon>
        <taxon>Dikarya</taxon>
        <taxon>Ascomycota</taxon>
        <taxon>Pezizomycotina</taxon>
        <taxon>Dothideomycetes</taxon>
        <taxon>Pleosporomycetidae</taxon>
        <taxon>Pleosporales</taxon>
        <taxon>Lindgomycetaceae</taxon>
        <taxon>Lindgomyces</taxon>
    </lineage>
</organism>
<accession>A0ACB6QQ27</accession>
<reference evidence="1" key="1">
    <citation type="journal article" date="2020" name="Stud. Mycol.">
        <title>101 Dothideomycetes genomes: a test case for predicting lifestyles and emergence of pathogens.</title>
        <authorList>
            <person name="Haridas S."/>
            <person name="Albert R."/>
            <person name="Binder M."/>
            <person name="Bloem J."/>
            <person name="Labutti K."/>
            <person name="Salamov A."/>
            <person name="Andreopoulos B."/>
            <person name="Baker S."/>
            <person name="Barry K."/>
            <person name="Bills G."/>
            <person name="Bluhm B."/>
            <person name="Cannon C."/>
            <person name="Castanera R."/>
            <person name="Culley D."/>
            <person name="Daum C."/>
            <person name="Ezra D."/>
            <person name="Gonzalez J."/>
            <person name="Henrissat B."/>
            <person name="Kuo A."/>
            <person name="Liang C."/>
            <person name="Lipzen A."/>
            <person name="Lutzoni F."/>
            <person name="Magnuson J."/>
            <person name="Mondo S."/>
            <person name="Nolan M."/>
            <person name="Ohm R."/>
            <person name="Pangilinan J."/>
            <person name="Park H.-J."/>
            <person name="Ramirez L."/>
            <person name="Alfaro M."/>
            <person name="Sun H."/>
            <person name="Tritt A."/>
            <person name="Yoshinaga Y."/>
            <person name="Zwiers L.-H."/>
            <person name="Turgeon B."/>
            <person name="Goodwin S."/>
            <person name="Spatafora J."/>
            <person name="Crous P."/>
            <person name="Grigoriev I."/>
        </authorList>
    </citation>
    <scope>NUCLEOTIDE SEQUENCE</scope>
    <source>
        <strain evidence="1">ATCC 200398</strain>
    </source>
</reference>
<name>A0ACB6QQ27_9PLEO</name>
<evidence type="ECO:0000313" key="2">
    <source>
        <dbReference type="Proteomes" id="UP000799755"/>
    </source>
</evidence>
<sequence length="241" mass="27492">MAPREDIVFELSEDEVESVDEIESVDDESDWEDEDSNKSVNSTRTAGDIEGVVQGEGRDIIITQPAIDDVAEDFFPNEDDKDGDHLDAHELGYIHASSGTRRWKRKGIVHEIDWALIKIKSDRLQPYNVVLGGKRYCKNPESYLRLRPQLEEPVFRRLYTQEEDEYPTEVADSEGLGSRKIHWTDRNSGLQGGMIEATMRSVKFYGRRSFSKSWAVAGAGELSMTPKDYPVYNLTYGKLHK</sequence>